<reference evidence="2 3" key="1">
    <citation type="submission" date="2014-11" db="EMBL/GenBank/DDBJ databases">
        <authorList>
            <person name="Zhu J."/>
            <person name="Qi W."/>
            <person name="Song R."/>
        </authorList>
    </citation>
    <scope>NUCLEOTIDE SEQUENCE [LARGE SCALE GENOMIC DNA]</scope>
</reference>
<feature type="region of interest" description="Disordered" evidence="1">
    <location>
        <begin position="69"/>
        <end position="102"/>
    </location>
</feature>
<dbReference type="VEuPathDB" id="CryptoDB:Vbra_14591"/>
<protein>
    <submittedName>
        <fullName evidence="2">Uncharacterized protein</fullName>
    </submittedName>
</protein>
<organism evidence="2 3">
    <name type="scientific">Vitrella brassicaformis (strain CCMP3155)</name>
    <dbReference type="NCBI Taxonomy" id="1169540"/>
    <lineage>
        <taxon>Eukaryota</taxon>
        <taxon>Sar</taxon>
        <taxon>Alveolata</taxon>
        <taxon>Colpodellida</taxon>
        <taxon>Vitrellaceae</taxon>
        <taxon>Vitrella</taxon>
    </lineage>
</organism>
<keyword evidence="3" id="KW-1185">Reference proteome</keyword>
<feature type="region of interest" description="Disordered" evidence="1">
    <location>
        <begin position="254"/>
        <end position="371"/>
    </location>
</feature>
<feature type="compositionally biased region" description="Pro residues" evidence="1">
    <location>
        <begin position="73"/>
        <end position="88"/>
    </location>
</feature>
<dbReference type="EMBL" id="CDMY01000385">
    <property type="protein sequence ID" value="CEM08173.1"/>
    <property type="molecule type" value="Genomic_DNA"/>
</dbReference>
<feature type="compositionally biased region" description="Pro residues" evidence="1">
    <location>
        <begin position="147"/>
        <end position="157"/>
    </location>
</feature>
<dbReference type="InParanoid" id="A0A0G4F6U4"/>
<evidence type="ECO:0000256" key="1">
    <source>
        <dbReference type="SAM" id="MobiDB-lite"/>
    </source>
</evidence>
<accession>A0A0G4F6U4</accession>
<dbReference type="AlphaFoldDB" id="A0A0G4F6U4"/>
<gene>
    <name evidence="2" type="ORF">Vbra_14591</name>
</gene>
<feature type="compositionally biased region" description="Pro residues" evidence="1">
    <location>
        <begin position="285"/>
        <end position="299"/>
    </location>
</feature>
<feature type="compositionally biased region" description="Polar residues" evidence="1">
    <location>
        <begin position="93"/>
        <end position="102"/>
    </location>
</feature>
<proteinExistence type="predicted"/>
<evidence type="ECO:0000313" key="3">
    <source>
        <dbReference type="Proteomes" id="UP000041254"/>
    </source>
</evidence>
<feature type="region of interest" description="Disordered" evidence="1">
    <location>
        <begin position="121"/>
        <end position="204"/>
    </location>
</feature>
<feature type="compositionally biased region" description="Basic and acidic residues" evidence="1">
    <location>
        <begin position="177"/>
        <end position="192"/>
    </location>
</feature>
<name>A0A0G4F6U4_VITBC</name>
<evidence type="ECO:0000313" key="2">
    <source>
        <dbReference type="EMBL" id="CEM08173.1"/>
    </source>
</evidence>
<dbReference type="Proteomes" id="UP000041254">
    <property type="component" value="Unassembled WGS sequence"/>
</dbReference>
<sequence length="496" mass="51772">MTYAYVLPQNGGIAPQAQPGGHTAAPLMDPYGHYSGWQGQQQPGSSTSTMAMMQPYSLHGAAAAAAAAVPMSGPSPGPQLPVYPPAPPRHTDQAASAAQNGASYTTQQLCAAYPYAMIPQAGSSHPPPPHPPFRSSSDANGFRHPMWPQPCYHPHPSPDAQTAQAVPPPPAAGSSHHRIDGSGRKRDRPHDVDEGEEANGDLSLMGEQFYQAMGYGNEEMTANCANGDGLLVVQTRHGPVTLDLYRGLRNSEAFGAPVRGPRVGERSTAITDNDHSSADCLLEPATPPEPPMDPPPPPAAAAAHPPSGPQPLAEIGGDDIGPSSRVALKPPVKRVKSHQYDVQKERGHRAAYRCSQGAASHAMGQREQQLHHQPVMRMMTSRREEGAPPSHMNGTGPVAMSIFPTMPRLASTTPDEQSHPAALPAPSTAASALYQPLPNQIAAAAKDLDAPPTMAEVANALSGVSNGRPVVALGGQSSSTPPGGRVSVGVPILHDE</sequence>
<feature type="region of interest" description="Disordered" evidence="1">
    <location>
        <begin position="471"/>
        <end position="496"/>
    </location>
</feature>